<dbReference type="Proteomes" id="UP001195769">
    <property type="component" value="Unassembled WGS sequence"/>
</dbReference>
<comment type="caution">
    <text evidence="2">The sequence shown here is derived from an EMBL/GenBank/DDBJ whole genome shotgun (WGS) entry which is preliminary data.</text>
</comment>
<accession>A0AAD4HAZ7</accession>
<protein>
    <recommendedName>
        <fullName evidence="1">DUF6830 domain-containing protein</fullName>
    </recommendedName>
</protein>
<dbReference type="InterPro" id="IPR049233">
    <property type="entry name" value="DUF6830"/>
</dbReference>
<name>A0AAD4HAZ7_9AGAM</name>
<sequence length="858" mass="97665">MTVRCEMLCPNCKLGEYSSIEALISHLNAPSTCWPSDTQPQALPVPSILNQGGQTHVTGTCHPQSGYVYGIGRNMLDKLENDQFAHWRLINPYYPFTDQGEWELGKFLVENLTQTQIMKFLKLKWFDAPNRARPSFTMKDHLLDWMDLLPSFTPWKVSKLEFKGYKTVHPVELVWRDAQSDPTFANHMTFNPYVANVKNQREYGDYMSANMAWKIQDYLLLGATQVPIILGSDKTPMHPVFVTIGNIDSEVHSKATLRAWRCVAYIPVVKFHVHQEYQSILQTRLWHKCMDLVFANLKVAANDGCFMPDPSRYIHHVFTPLVAHMCDLPEATMIAAVSKNSSPLTMAIQADFGDGILHPPHTGSHTLKLIVGISQNVDFWDLDKFQKAAKAINLSGVHMPYWRDWKFACPSVFLAGEVLHMCHKFFADHPLEWIKEALGDYELDTCFMHRDIQRTIVASIAGAVPPRFVHAICSLNPVHSPQSLQSLVQALSDFHSFKDTIIWAEARKGKKGIKEDFFILKLELLQSFDGTIRKLGTLMQFSADMTERLLITHCKNLFPWTSQQIKDFMEQCVCILNRQESMEIFDLYMLLTSRGASLVNTIHAEDEDVTIASPALSWVSRVLPDEVKSIHGILSRDVLTAFQLNVTPNYKSLSPSDIRMKYALFGFEHALAEFICCSPLSSGENSCWDPKYGRFQVWHKFWLQLHLAFQPRVIMPSRMVQAYPPSDDFPFGNCDTVLVDTTGIDGKTSSNLELPLCLSDPLLYVQLFHFISSPDDHPELAMWTVERTYTQEENGNRCRKGAVIRVTDVMHAVELIPVYGEAVANSVSSATSLECYDHFFLNNFADKESYHTFSTEFV</sequence>
<organism evidence="2 3">
    <name type="scientific">Suillus fuscotomentosus</name>
    <dbReference type="NCBI Taxonomy" id="1912939"/>
    <lineage>
        <taxon>Eukaryota</taxon>
        <taxon>Fungi</taxon>
        <taxon>Dikarya</taxon>
        <taxon>Basidiomycota</taxon>
        <taxon>Agaricomycotina</taxon>
        <taxon>Agaricomycetes</taxon>
        <taxon>Agaricomycetidae</taxon>
        <taxon>Boletales</taxon>
        <taxon>Suillineae</taxon>
        <taxon>Suillaceae</taxon>
        <taxon>Suillus</taxon>
    </lineage>
</organism>
<evidence type="ECO:0000313" key="2">
    <source>
        <dbReference type="EMBL" id="KAG1885930.1"/>
    </source>
</evidence>
<dbReference type="Pfam" id="PF18759">
    <property type="entry name" value="Plavaka"/>
    <property type="match status" value="1"/>
</dbReference>
<feature type="domain" description="DUF6830" evidence="1">
    <location>
        <begin position="639"/>
        <end position="742"/>
    </location>
</feature>
<dbReference type="Pfam" id="PF20722">
    <property type="entry name" value="DUF6830"/>
    <property type="match status" value="1"/>
</dbReference>
<dbReference type="GeneID" id="64659040"/>
<keyword evidence="3" id="KW-1185">Reference proteome</keyword>
<proteinExistence type="predicted"/>
<gene>
    <name evidence="2" type="ORF">F5891DRAFT_1132660</name>
</gene>
<evidence type="ECO:0000313" key="3">
    <source>
        <dbReference type="Proteomes" id="UP001195769"/>
    </source>
</evidence>
<dbReference type="AlphaFoldDB" id="A0AAD4HAZ7"/>
<dbReference type="RefSeq" id="XP_041216516.1">
    <property type="nucleotide sequence ID" value="XM_041364742.1"/>
</dbReference>
<dbReference type="InterPro" id="IPR041078">
    <property type="entry name" value="Plavaka"/>
</dbReference>
<dbReference type="EMBL" id="JABBWK010000289">
    <property type="protein sequence ID" value="KAG1885930.1"/>
    <property type="molecule type" value="Genomic_DNA"/>
</dbReference>
<reference evidence="2" key="1">
    <citation type="journal article" date="2020" name="New Phytol.">
        <title>Comparative genomics reveals dynamic genome evolution in host specialist ectomycorrhizal fungi.</title>
        <authorList>
            <person name="Lofgren L.A."/>
            <person name="Nguyen N.H."/>
            <person name="Vilgalys R."/>
            <person name="Ruytinx J."/>
            <person name="Liao H.L."/>
            <person name="Branco S."/>
            <person name="Kuo A."/>
            <person name="LaButti K."/>
            <person name="Lipzen A."/>
            <person name="Andreopoulos W."/>
            <person name="Pangilinan J."/>
            <person name="Riley R."/>
            <person name="Hundley H."/>
            <person name="Na H."/>
            <person name="Barry K."/>
            <person name="Grigoriev I.V."/>
            <person name="Stajich J.E."/>
            <person name="Kennedy P.G."/>
        </authorList>
    </citation>
    <scope>NUCLEOTIDE SEQUENCE</scope>
    <source>
        <strain evidence="2">FC203</strain>
    </source>
</reference>
<evidence type="ECO:0000259" key="1">
    <source>
        <dbReference type="Pfam" id="PF20722"/>
    </source>
</evidence>